<evidence type="ECO:0000259" key="2">
    <source>
        <dbReference type="Pfam" id="PF24041"/>
    </source>
</evidence>
<dbReference type="Gene3D" id="2.60.40.2480">
    <property type="entry name" value="Periplasmic metal-binding protein Tp34-type"/>
    <property type="match status" value="1"/>
</dbReference>
<name>A0A1G8W4X8_9EURY</name>
<dbReference type="EMBL" id="FNFC01000008">
    <property type="protein sequence ID" value="SDJ73166.1"/>
    <property type="molecule type" value="Genomic_DNA"/>
</dbReference>
<proteinExistence type="predicted"/>
<gene>
    <name evidence="3" type="ORF">SAMN05216226_10869</name>
</gene>
<dbReference type="InterPro" id="IPR055774">
    <property type="entry name" value="DUF7350"/>
</dbReference>
<feature type="compositionally biased region" description="Basic and acidic residues" evidence="1">
    <location>
        <begin position="1"/>
        <end position="12"/>
    </location>
</feature>
<dbReference type="Pfam" id="PF24041">
    <property type="entry name" value="DUF7350"/>
    <property type="match status" value="1"/>
</dbReference>
<evidence type="ECO:0000313" key="4">
    <source>
        <dbReference type="Proteomes" id="UP000198856"/>
    </source>
</evidence>
<organism evidence="3 4">
    <name type="scientific">Halovenus aranensis</name>
    <dbReference type="NCBI Taxonomy" id="890420"/>
    <lineage>
        <taxon>Archaea</taxon>
        <taxon>Methanobacteriati</taxon>
        <taxon>Methanobacteriota</taxon>
        <taxon>Stenosarchaea group</taxon>
        <taxon>Halobacteria</taxon>
        <taxon>Halobacteriales</taxon>
        <taxon>Haloarculaceae</taxon>
        <taxon>Halovenus</taxon>
    </lineage>
</organism>
<feature type="region of interest" description="Disordered" evidence="1">
    <location>
        <begin position="1"/>
        <end position="76"/>
    </location>
</feature>
<feature type="domain" description="DUF7350" evidence="2">
    <location>
        <begin position="267"/>
        <end position="379"/>
    </location>
</feature>
<evidence type="ECO:0000256" key="1">
    <source>
        <dbReference type="SAM" id="MobiDB-lite"/>
    </source>
</evidence>
<dbReference type="PROSITE" id="PS51257">
    <property type="entry name" value="PROKAR_LIPOPROTEIN"/>
    <property type="match status" value="1"/>
</dbReference>
<dbReference type="STRING" id="890420.SAMN05216226_10869"/>
<sequence length="383" mass="41753">MTRDDTPVDRTHSTSRRRLLVATAGTVTAGLAGCLGGEESNDEPTESTPEPPEVTDSENVPQTPRVSDPPDAVYLPTHRTSMTHLDTVESGPYTVAPMLSYPHRFWLVTGTDPELVRPNVQGLHLMFSVRDSETGAVLPADVGAQVRILRDGQVRETLSPWPMISQTMGFHFGDNIPIREPGSYTVEVDLSPMTVRRTGEFADRFDTRRTVSFGFDFDRDFQREIVDGVEFLDESRWGERDALEPMMGHGSGGDETSGGNAVRPPDGYPGRSLGEPTSGDATFVVRYLTDTHLSDGGYLLVSPRTPYNRIPLADMALSVSGALEGELVQTLDSDVGHHYGLTGSLSPGDSLELAVDGPPQVARHQGYETAFLDMPPMEIEVPQ</sequence>
<protein>
    <recommendedName>
        <fullName evidence="2">DUF7350 domain-containing protein</fullName>
    </recommendedName>
</protein>
<keyword evidence="4" id="KW-1185">Reference proteome</keyword>
<evidence type="ECO:0000313" key="3">
    <source>
        <dbReference type="EMBL" id="SDJ73166.1"/>
    </source>
</evidence>
<reference evidence="3 4" key="1">
    <citation type="submission" date="2016-10" db="EMBL/GenBank/DDBJ databases">
        <authorList>
            <person name="de Groot N.N."/>
        </authorList>
    </citation>
    <scope>NUCLEOTIDE SEQUENCE [LARGE SCALE GENOMIC DNA]</scope>
    <source>
        <strain evidence="3 4">IBRC-M10015</strain>
    </source>
</reference>
<feature type="compositionally biased region" description="Low complexity" evidence="1">
    <location>
        <begin position="20"/>
        <end position="32"/>
    </location>
</feature>
<accession>A0A1G8W4X8</accession>
<dbReference type="Proteomes" id="UP000198856">
    <property type="component" value="Unassembled WGS sequence"/>
</dbReference>
<dbReference type="OrthoDB" id="156174at2157"/>
<dbReference type="RefSeq" id="WP_092702321.1">
    <property type="nucleotide sequence ID" value="NZ_FNFC01000008.1"/>
</dbReference>
<dbReference type="InterPro" id="IPR038482">
    <property type="entry name" value="Tp34-type_sf"/>
</dbReference>
<feature type="region of interest" description="Disordered" evidence="1">
    <location>
        <begin position="243"/>
        <end position="276"/>
    </location>
</feature>
<dbReference type="AlphaFoldDB" id="A0A1G8W4X8"/>